<dbReference type="GO" id="GO:0004386">
    <property type="term" value="F:helicase activity"/>
    <property type="evidence" value="ECO:0007669"/>
    <property type="project" value="UniProtKB-KW"/>
</dbReference>
<dbReference type="Proteomes" id="UP000308092">
    <property type="component" value="Unassembled WGS sequence"/>
</dbReference>
<proteinExistence type="predicted"/>
<protein>
    <recommendedName>
        <fullName evidence="5">Helicase C-terminal domain-containing protein</fullName>
    </recommendedName>
</protein>
<keyword evidence="4" id="KW-0067">ATP-binding</keyword>
<dbReference type="PANTHER" id="PTHR47961">
    <property type="entry name" value="DNA POLYMERASE THETA, PUTATIVE (AFU_ORTHOLOGUE AFUA_1G05260)-RELATED"/>
    <property type="match status" value="1"/>
</dbReference>
<evidence type="ECO:0000259" key="5">
    <source>
        <dbReference type="Pfam" id="PF00271"/>
    </source>
</evidence>
<dbReference type="EMBL" id="SOSA01000122">
    <property type="protein sequence ID" value="THC96246.1"/>
    <property type="molecule type" value="Genomic_DNA"/>
</dbReference>
<evidence type="ECO:0000256" key="1">
    <source>
        <dbReference type="ARBA" id="ARBA00022741"/>
    </source>
</evidence>
<keyword evidence="3" id="KW-0347">Helicase</keyword>
<evidence type="ECO:0000313" key="7">
    <source>
        <dbReference type="Proteomes" id="UP000308092"/>
    </source>
</evidence>
<dbReference type="AlphaFoldDB" id="A0A4S3JL00"/>
<reference evidence="6 7" key="1">
    <citation type="submission" date="2019-03" db="EMBL/GenBank/DDBJ databases">
        <title>The genome sequence of a newly discovered highly antifungal drug resistant Aspergillus species, Aspergillus tanneri NIH 1004.</title>
        <authorList>
            <person name="Mounaud S."/>
            <person name="Singh I."/>
            <person name="Joardar V."/>
            <person name="Pakala S."/>
            <person name="Pakala S."/>
            <person name="Venepally P."/>
            <person name="Hoover J."/>
            <person name="Nierman W."/>
            <person name="Chung J."/>
            <person name="Losada L."/>
        </authorList>
    </citation>
    <scope>NUCLEOTIDE SEQUENCE [LARGE SCALE GENOMIC DNA]</scope>
    <source>
        <strain evidence="6 7">NIH1004</strain>
    </source>
</reference>
<accession>A0A4S3JL00</accession>
<evidence type="ECO:0000313" key="6">
    <source>
        <dbReference type="EMBL" id="THC96246.1"/>
    </source>
</evidence>
<dbReference type="Pfam" id="PF00271">
    <property type="entry name" value="Helicase_C"/>
    <property type="match status" value="1"/>
</dbReference>
<keyword evidence="1" id="KW-0547">Nucleotide-binding</keyword>
<dbReference type="InterPro" id="IPR050474">
    <property type="entry name" value="Hel308_SKI2-like"/>
</dbReference>
<keyword evidence="7" id="KW-1185">Reference proteome</keyword>
<evidence type="ECO:0000256" key="2">
    <source>
        <dbReference type="ARBA" id="ARBA00022801"/>
    </source>
</evidence>
<organism evidence="6 7">
    <name type="scientific">Aspergillus tanneri</name>
    <dbReference type="NCBI Taxonomy" id="1220188"/>
    <lineage>
        <taxon>Eukaryota</taxon>
        <taxon>Fungi</taxon>
        <taxon>Dikarya</taxon>
        <taxon>Ascomycota</taxon>
        <taxon>Pezizomycotina</taxon>
        <taxon>Eurotiomycetes</taxon>
        <taxon>Eurotiomycetidae</taxon>
        <taxon>Eurotiales</taxon>
        <taxon>Aspergillaceae</taxon>
        <taxon>Aspergillus</taxon>
        <taxon>Aspergillus subgen. Circumdati</taxon>
    </lineage>
</organism>
<dbReference type="Gene3D" id="3.40.50.300">
    <property type="entry name" value="P-loop containing nucleotide triphosphate hydrolases"/>
    <property type="match status" value="1"/>
</dbReference>
<dbReference type="InterPro" id="IPR001650">
    <property type="entry name" value="Helicase_C-like"/>
</dbReference>
<dbReference type="GO" id="GO:0016787">
    <property type="term" value="F:hydrolase activity"/>
    <property type="evidence" value="ECO:0007669"/>
    <property type="project" value="UniProtKB-KW"/>
</dbReference>
<sequence>MPVPSAVDPEELSKRLDLLAELRSLPSGLDPALETTLIRGVGFHHAGMTAEERELIAQAYDQGALSVLVATCSLAAGVNLPARRVIINGARMGRELIGPVML</sequence>
<evidence type="ECO:0000256" key="3">
    <source>
        <dbReference type="ARBA" id="ARBA00022806"/>
    </source>
</evidence>
<dbReference type="SUPFAM" id="SSF52540">
    <property type="entry name" value="P-loop containing nucleoside triphosphate hydrolases"/>
    <property type="match status" value="1"/>
</dbReference>
<feature type="domain" description="Helicase C-terminal" evidence="5">
    <location>
        <begin position="41"/>
        <end position="88"/>
    </location>
</feature>
<dbReference type="GO" id="GO:0005524">
    <property type="term" value="F:ATP binding"/>
    <property type="evidence" value="ECO:0007669"/>
    <property type="project" value="UniProtKB-KW"/>
</dbReference>
<dbReference type="STRING" id="1220188.A0A4S3JL00"/>
<name>A0A4S3JL00_9EURO</name>
<dbReference type="VEuPathDB" id="FungiDB:EYZ11_004280"/>
<dbReference type="PANTHER" id="PTHR47961:SF6">
    <property type="entry name" value="DNA-DIRECTED DNA POLYMERASE"/>
    <property type="match status" value="1"/>
</dbReference>
<evidence type="ECO:0000256" key="4">
    <source>
        <dbReference type="ARBA" id="ARBA00022840"/>
    </source>
</evidence>
<keyword evidence="2" id="KW-0378">Hydrolase</keyword>
<dbReference type="InterPro" id="IPR027417">
    <property type="entry name" value="P-loop_NTPase"/>
</dbReference>
<comment type="caution">
    <text evidence="6">The sequence shown here is derived from an EMBL/GenBank/DDBJ whole genome shotgun (WGS) entry which is preliminary data.</text>
</comment>
<gene>
    <name evidence="6" type="ORF">EYZ11_004280</name>
</gene>